<organism evidence="7 8">
    <name type="scientific">Oceanidesulfovibrio indonesiensis</name>
    <dbReference type="NCBI Taxonomy" id="54767"/>
    <lineage>
        <taxon>Bacteria</taxon>
        <taxon>Pseudomonadati</taxon>
        <taxon>Thermodesulfobacteriota</taxon>
        <taxon>Desulfovibrionia</taxon>
        <taxon>Desulfovibrionales</taxon>
        <taxon>Desulfovibrionaceae</taxon>
        <taxon>Oceanidesulfovibrio</taxon>
    </lineage>
</organism>
<name>A0A7M3M9P6_9BACT</name>
<evidence type="ECO:0000256" key="3">
    <source>
        <dbReference type="ARBA" id="ARBA00022692"/>
    </source>
</evidence>
<keyword evidence="3 6" id="KW-0812">Transmembrane</keyword>
<evidence type="ECO:0000256" key="1">
    <source>
        <dbReference type="ARBA" id="ARBA00004651"/>
    </source>
</evidence>
<reference evidence="7 8" key="1">
    <citation type="submission" date="2018-06" db="EMBL/GenBank/DDBJ databases">
        <title>Complete genome of Desulfovibrio indonesiensis P37SLT.</title>
        <authorList>
            <person name="Crispim J.S."/>
            <person name="Vidigal P.M.P."/>
            <person name="Silva L.C.F."/>
            <person name="Laguardia C.N."/>
            <person name="Araujo L.C."/>
            <person name="Dias R.S."/>
            <person name="Sousa M.P."/>
            <person name="Paula S.O."/>
            <person name="Silva C."/>
        </authorList>
    </citation>
    <scope>NUCLEOTIDE SEQUENCE [LARGE SCALE GENOMIC DNA]</scope>
    <source>
        <strain evidence="7 8">P37SLT</strain>
    </source>
</reference>
<gene>
    <name evidence="7" type="ORF">DPQ33_18525</name>
</gene>
<evidence type="ECO:0000256" key="6">
    <source>
        <dbReference type="SAM" id="Phobius"/>
    </source>
</evidence>
<comment type="caution">
    <text evidence="7">The sequence shown here is derived from an EMBL/GenBank/DDBJ whole genome shotgun (WGS) entry which is preliminary data.</text>
</comment>
<protein>
    <submittedName>
        <fullName evidence="7">Uncharacterized protein</fullName>
    </submittedName>
</protein>
<accession>A0A7M3M9P6</accession>
<comment type="subcellular location">
    <subcellularLocation>
        <location evidence="1">Cell membrane</location>
        <topology evidence="1">Multi-pass membrane protein</topology>
    </subcellularLocation>
</comment>
<evidence type="ECO:0000256" key="4">
    <source>
        <dbReference type="ARBA" id="ARBA00022989"/>
    </source>
</evidence>
<evidence type="ECO:0000313" key="7">
    <source>
        <dbReference type="EMBL" id="TVM12624.1"/>
    </source>
</evidence>
<dbReference type="Proteomes" id="UP000448292">
    <property type="component" value="Unassembled WGS sequence"/>
</dbReference>
<evidence type="ECO:0000313" key="8">
    <source>
        <dbReference type="Proteomes" id="UP000448292"/>
    </source>
</evidence>
<evidence type="ECO:0000256" key="2">
    <source>
        <dbReference type="ARBA" id="ARBA00022475"/>
    </source>
</evidence>
<proteinExistence type="predicted"/>
<dbReference type="GO" id="GO:0005886">
    <property type="term" value="C:plasma membrane"/>
    <property type="evidence" value="ECO:0007669"/>
    <property type="project" value="UniProtKB-SubCell"/>
</dbReference>
<evidence type="ECO:0000256" key="5">
    <source>
        <dbReference type="ARBA" id="ARBA00023136"/>
    </source>
</evidence>
<dbReference type="GO" id="GO:0005436">
    <property type="term" value="F:sodium:phosphate symporter activity"/>
    <property type="evidence" value="ECO:0007669"/>
    <property type="project" value="InterPro"/>
</dbReference>
<feature type="transmembrane region" description="Helical" evidence="6">
    <location>
        <begin position="33"/>
        <end position="52"/>
    </location>
</feature>
<keyword evidence="8" id="KW-1185">Reference proteome</keyword>
<keyword evidence="4 6" id="KW-1133">Transmembrane helix</keyword>
<keyword evidence="5 6" id="KW-0472">Membrane</keyword>
<dbReference type="EMBL" id="QMIE01000066">
    <property type="protein sequence ID" value="TVM12624.1"/>
    <property type="molecule type" value="Genomic_DNA"/>
</dbReference>
<keyword evidence="2" id="KW-1003">Cell membrane</keyword>
<dbReference type="GO" id="GO:0044341">
    <property type="term" value="P:sodium-dependent phosphate transport"/>
    <property type="evidence" value="ECO:0007669"/>
    <property type="project" value="InterPro"/>
</dbReference>
<feature type="non-terminal residue" evidence="7">
    <location>
        <position position="1"/>
    </location>
</feature>
<dbReference type="AlphaFoldDB" id="A0A7M3M9P6"/>
<dbReference type="Pfam" id="PF02690">
    <property type="entry name" value="Na_Pi_cotrans"/>
    <property type="match status" value="1"/>
</dbReference>
<dbReference type="InterPro" id="IPR003841">
    <property type="entry name" value="Na/Pi_transpt"/>
</dbReference>
<sequence length="86" mass="9666">GLMTTAEAVWVVYGANVGTTTTAWIVAFLGLKVNIKTLALPFIAVAVWIRVAPRRAWRGFRRFRLVFPRRGDHAVRICRVGRPVFA</sequence>